<comment type="catalytic activity">
    <reaction evidence="1 9">
        <text>N-(5-phospho-beta-D-ribosyl)anthranilate = 1-(2-carboxyphenylamino)-1-deoxy-D-ribulose 5-phosphate</text>
        <dbReference type="Rhea" id="RHEA:21540"/>
        <dbReference type="ChEBI" id="CHEBI:18277"/>
        <dbReference type="ChEBI" id="CHEBI:58613"/>
        <dbReference type="EC" id="5.3.1.24"/>
    </reaction>
</comment>
<protein>
    <recommendedName>
        <fullName evidence="4 9">N-(5'-phosphoribosyl)anthranilate isomerase</fullName>
        <shortName evidence="9">PRAI</shortName>
        <ecNumber evidence="3 9">5.3.1.24</ecNumber>
    </recommendedName>
</protein>
<proteinExistence type="inferred from homology"/>
<evidence type="ECO:0000256" key="3">
    <source>
        <dbReference type="ARBA" id="ARBA00012572"/>
    </source>
</evidence>
<keyword evidence="8 9" id="KW-0413">Isomerase</keyword>
<accession>A0A3M9MRR3</accession>
<keyword evidence="6 9" id="KW-0822">Tryptophan biosynthesis</keyword>
<dbReference type="InterPro" id="IPR013785">
    <property type="entry name" value="Aldolase_TIM"/>
</dbReference>
<dbReference type="UniPathway" id="UPA00035">
    <property type="reaction ID" value="UER00042"/>
</dbReference>
<evidence type="ECO:0000256" key="4">
    <source>
        <dbReference type="ARBA" id="ARBA00022272"/>
    </source>
</evidence>
<dbReference type="Proteomes" id="UP000271010">
    <property type="component" value="Unassembled WGS sequence"/>
</dbReference>
<dbReference type="GO" id="GO:0000162">
    <property type="term" value="P:L-tryptophan biosynthetic process"/>
    <property type="evidence" value="ECO:0007669"/>
    <property type="project" value="UniProtKB-UniRule"/>
</dbReference>
<feature type="domain" description="N-(5'phosphoribosyl) anthranilate isomerase (PRAI)" evidence="10">
    <location>
        <begin position="9"/>
        <end position="207"/>
    </location>
</feature>
<dbReference type="EMBL" id="RJJE01000017">
    <property type="protein sequence ID" value="RNI27897.1"/>
    <property type="molecule type" value="Genomic_DNA"/>
</dbReference>
<evidence type="ECO:0000256" key="5">
    <source>
        <dbReference type="ARBA" id="ARBA00022605"/>
    </source>
</evidence>
<dbReference type="CDD" id="cd00405">
    <property type="entry name" value="PRAI"/>
    <property type="match status" value="1"/>
</dbReference>
<dbReference type="PANTHER" id="PTHR42894">
    <property type="entry name" value="N-(5'-PHOSPHORIBOSYL)ANTHRANILATE ISOMERASE"/>
    <property type="match status" value="1"/>
</dbReference>
<dbReference type="Gene3D" id="3.20.20.70">
    <property type="entry name" value="Aldolase class I"/>
    <property type="match status" value="1"/>
</dbReference>
<evidence type="ECO:0000256" key="1">
    <source>
        <dbReference type="ARBA" id="ARBA00001164"/>
    </source>
</evidence>
<keyword evidence="12" id="KW-1185">Reference proteome</keyword>
<reference evidence="11 12" key="1">
    <citation type="submission" date="2018-11" db="EMBL/GenBank/DDBJ databases">
        <title>Rufibacter latericius sp. nov., isolated from water in Baiyang Lake.</title>
        <authorList>
            <person name="Yang Y."/>
        </authorList>
    </citation>
    <scope>NUCLEOTIDE SEQUENCE [LARGE SCALE GENOMIC DNA]</scope>
    <source>
        <strain evidence="11 12">MCC P1</strain>
    </source>
</reference>
<sequence>MTESNLKIKVCGMKYSENLEELLLLKPDYVGFIFYEKSPRYITTQWAVFSSVFQQGTRKVGVFVDEEGGNILQKVTELGLDMVQLHGQETPQMCHELKDAGLEVMKAFRLEADFDFGQLEEYAQMCDYFLFDAGGPNPGGNGVRFNWEMLQKYTLDVPFFLSGGIELSHVEEIKALRLPKLYGVDLNSKFEIQPGLKDIDKLQRFFQEIRSY</sequence>
<dbReference type="HAMAP" id="MF_00135">
    <property type="entry name" value="PRAI"/>
    <property type="match status" value="1"/>
</dbReference>
<dbReference type="InterPro" id="IPR044643">
    <property type="entry name" value="TrpF_fam"/>
</dbReference>
<comment type="pathway">
    <text evidence="2 9">Amino-acid biosynthesis; L-tryptophan biosynthesis; L-tryptophan from chorismate: step 3/5.</text>
</comment>
<dbReference type="EC" id="5.3.1.24" evidence="3 9"/>
<comment type="similarity">
    <text evidence="9">Belongs to the TrpF family.</text>
</comment>
<comment type="caution">
    <text evidence="11">The sequence shown here is derived from an EMBL/GenBank/DDBJ whole genome shotgun (WGS) entry which is preliminary data.</text>
</comment>
<gene>
    <name evidence="9" type="primary">trpF</name>
    <name evidence="11" type="ORF">EFA69_17555</name>
</gene>
<keyword evidence="5 9" id="KW-0028">Amino-acid biosynthesis</keyword>
<evidence type="ECO:0000256" key="2">
    <source>
        <dbReference type="ARBA" id="ARBA00004664"/>
    </source>
</evidence>
<evidence type="ECO:0000256" key="6">
    <source>
        <dbReference type="ARBA" id="ARBA00022822"/>
    </source>
</evidence>
<dbReference type="AlphaFoldDB" id="A0A3M9MRR3"/>
<evidence type="ECO:0000256" key="7">
    <source>
        <dbReference type="ARBA" id="ARBA00023141"/>
    </source>
</evidence>
<keyword evidence="7 9" id="KW-0057">Aromatic amino acid biosynthesis</keyword>
<dbReference type="OrthoDB" id="9786954at2"/>
<dbReference type="PANTHER" id="PTHR42894:SF1">
    <property type="entry name" value="N-(5'-PHOSPHORIBOSYL)ANTHRANILATE ISOMERASE"/>
    <property type="match status" value="1"/>
</dbReference>
<evidence type="ECO:0000313" key="11">
    <source>
        <dbReference type="EMBL" id="RNI27897.1"/>
    </source>
</evidence>
<dbReference type="GO" id="GO:0004640">
    <property type="term" value="F:phosphoribosylanthranilate isomerase activity"/>
    <property type="evidence" value="ECO:0007669"/>
    <property type="project" value="UniProtKB-UniRule"/>
</dbReference>
<evidence type="ECO:0000259" key="10">
    <source>
        <dbReference type="Pfam" id="PF00697"/>
    </source>
</evidence>
<dbReference type="RefSeq" id="WP_123134363.1">
    <property type="nucleotide sequence ID" value="NZ_RJJE01000017.1"/>
</dbReference>
<evidence type="ECO:0000256" key="8">
    <source>
        <dbReference type="ARBA" id="ARBA00023235"/>
    </source>
</evidence>
<name>A0A3M9MRR3_9BACT</name>
<dbReference type="InterPro" id="IPR001240">
    <property type="entry name" value="PRAI_dom"/>
</dbReference>
<dbReference type="SUPFAM" id="SSF51366">
    <property type="entry name" value="Ribulose-phoshate binding barrel"/>
    <property type="match status" value="1"/>
</dbReference>
<evidence type="ECO:0000313" key="12">
    <source>
        <dbReference type="Proteomes" id="UP000271010"/>
    </source>
</evidence>
<dbReference type="Pfam" id="PF00697">
    <property type="entry name" value="PRAI"/>
    <property type="match status" value="1"/>
</dbReference>
<organism evidence="11 12">
    <name type="scientific">Rufibacter immobilis</name>
    <dbReference type="NCBI Taxonomy" id="1348778"/>
    <lineage>
        <taxon>Bacteria</taxon>
        <taxon>Pseudomonadati</taxon>
        <taxon>Bacteroidota</taxon>
        <taxon>Cytophagia</taxon>
        <taxon>Cytophagales</taxon>
        <taxon>Hymenobacteraceae</taxon>
        <taxon>Rufibacter</taxon>
    </lineage>
</organism>
<evidence type="ECO:0000256" key="9">
    <source>
        <dbReference type="HAMAP-Rule" id="MF_00135"/>
    </source>
</evidence>
<dbReference type="InterPro" id="IPR011060">
    <property type="entry name" value="RibuloseP-bd_barrel"/>
</dbReference>